<dbReference type="SUPFAM" id="SSF54160">
    <property type="entry name" value="Chromo domain-like"/>
    <property type="match status" value="1"/>
</dbReference>
<feature type="domain" description="CCHC-type" evidence="3">
    <location>
        <begin position="1020"/>
        <end position="1034"/>
    </location>
</feature>
<dbReference type="GO" id="GO:0003676">
    <property type="term" value="F:nucleic acid binding"/>
    <property type="evidence" value="ECO:0007669"/>
    <property type="project" value="InterPro"/>
</dbReference>
<dbReference type="Gene3D" id="2.40.70.10">
    <property type="entry name" value="Acid Proteases"/>
    <property type="match status" value="2"/>
</dbReference>
<evidence type="ECO:0000313" key="4">
    <source>
        <dbReference type="EMBL" id="VFQ98334.1"/>
    </source>
</evidence>
<feature type="region of interest" description="Disordered" evidence="2">
    <location>
        <begin position="728"/>
        <end position="761"/>
    </location>
</feature>
<dbReference type="PANTHER" id="PTHR15503:SF45">
    <property type="entry name" value="RNA-DIRECTED DNA POLYMERASE HOMOLOG"/>
    <property type="match status" value="1"/>
</dbReference>
<feature type="compositionally biased region" description="Low complexity" evidence="2">
    <location>
        <begin position="1066"/>
        <end position="1077"/>
    </location>
</feature>
<evidence type="ECO:0000313" key="5">
    <source>
        <dbReference type="Proteomes" id="UP000595140"/>
    </source>
</evidence>
<feature type="compositionally biased region" description="Polar residues" evidence="2">
    <location>
        <begin position="1"/>
        <end position="15"/>
    </location>
</feature>
<feature type="compositionally biased region" description="Polar residues" evidence="2">
    <location>
        <begin position="1044"/>
        <end position="1065"/>
    </location>
</feature>
<dbReference type="SMART" id="SM00343">
    <property type="entry name" value="ZnF_C2HC"/>
    <property type="match status" value="1"/>
</dbReference>
<dbReference type="PANTHER" id="PTHR15503">
    <property type="entry name" value="LDOC1 RELATED"/>
    <property type="match status" value="1"/>
</dbReference>
<evidence type="ECO:0000259" key="3">
    <source>
        <dbReference type="PROSITE" id="PS50158"/>
    </source>
</evidence>
<feature type="compositionally biased region" description="Polar residues" evidence="2">
    <location>
        <begin position="747"/>
        <end position="759"/>
    </location>
</feature>
<dbReference type="InterPro" id="IPR021109">
    <property type="entry name" value="Peptidase_aspartic_dom_sf"/>
</dbReference>
<name>A0A484NEP8_9ASTE</name>
<gene>
    <name evidence="4" type="ORF">CCAM_LOCUS40110</name>
</gene>
<feature type="compositionally biased region" description="Polar residues" evidence="2">
    <location>
        <begin position="25"/>
        <end position="37"/>
    </location>
</feature>
<feature type="region of interest" description="Disordered" evidence="2">
    <location>
        <begin position="1038"/>
        <end position="1089"/>
    </location>
</feature>
<feature type="compositionally biased region" description="Polar residues" evidence="2">
    <location>
        <begin position="973"/>
        <end position="994"/>
    </location>
</feature>
<dbReference type="OrthoDB" id="1751327at2759"/>
<keyword evidence="1" id="KW-0479">Metal-binding</keyword>
<feature type="region of interest" description="Disordered" evidence="2">
    <location>
        <begin position="954"/>
        <end position="1000"/>
    </location>
</feature>
<feature type="region of interest" description="Disordered" evidence="2">
    <location>
        <begin position="1"/>
        <end position="55"/>
    </location>
</feature>
<dbReference type="Gene3D" id="4.10.60.10">
    <property type="entry name" value="Zinc finger, CCHC-type"/>
    <property type="match status" value="1"/>
</dbReference>
<dbReference type="GO" id="GO:0008270">
    <property type="term" value="F:zinc ion binding"/>
    <property type="evidence" value="ECO:0007669"/>
    <property type="project" value="UniProtKB-KW"/>
</dbReference>
<dbReference type="InterPro" id="IPR001878">
    <property type="entry name" value="Znf_CCHC"/>
</dbReference>
<dbReference type="SUPFAM" id="SSF50630">
    <property type="entry name" value="Acid proteases"/>
    <property type="match status" value="1"/>
</dbReference>
<dbReference type="CDD" id="cd00303">
    <property type="entry name" value="retropepsin_like"/>
    <property type="match status" value="1"/>
</dbReference>
<reference evidence="4 5" key="1">
    <citation type="submission" date="2018-04" db="EMBL/GenBank/DDBJ databases">
        <authorList>
            <person name="Vogel A."/>
        </authorList>
    </citation>
    <scope>NUCLEOTIDE SEQUENCE [LARGE SCALE GENOMIC DNA]</scope>
</reference>
<feature type="region of interest" description="Disordered" evidence="2">
    <location>
        <begin position="235"/>
        <end position="333"/>
    </location>
</feature>
<dbReference type="Proteomes" id="UP000595140">
    <property type="component" value="Unassembled WGS sequence"/>
</dbReference>
<feature type="region of interest" description="Disordered" evidence="2">
    <location>
        <begin position="542"/>
        <end position="619"/>
    </location>
</feature>
<accession>A0A484NEP8</accession>
<sequence>MSNASTHAHDNTQQVGDDHNDAETEASSFVPPQNAGQPNVPLNAGENQNFGNPPENVMPAFMTQILQQMANAPMFQQPQPPRRHITFKTLKDNGAEEFLGDRVAEPQVALDWIEQVARVLNDLDVPVADHPKLASLLLRKGAYVWWKRVVSEPQTPKPWTWAYFDWAFKKEYIPARFREEKRIEEFRKRLRPDVRPYVSTVVTTDFSAAYDLMAKAEKAVDDLKASVGAGWTATCQRPTTSAAPSGKRSFGSTKGTQNFKKTKSAPAQSQAASNRSKPSKYPVCNQCGKNHPASQRPAQSQRSTAGSNPPRGQNQNQNRQQGHVPARTYAMQGRTEVNRDVILGHSMRLHHLYRNCPLTAHRHRLSANLIELPYKEFDIILAMDWLTEHQAIIDCGLRTVRLKTDDGDVVEVKGELFPKPPEFMSYMQAKRLIRKKCEAFLCHVRDTRKETPEQKDIPTVCDFPDVFPDDLPGLPPPREVEFSIDLSTLDSEIRTAQTTDDFCVKTRELVSKGERQDFTIDANGGLLFKDRLVVPNGEHDHEVLDLSDKDEEVNEGDRMKPTEFIPFRSLPLKTSQRNPDLDNAEPSGNLGQPSNIPDISNGDNSGNGNPVQTYPETPTTSVLQPEAELDQPVNPNQHNLRWLRDHPPQQIIGDIQSGVRTRSAQQNLEAMLAWDENGTGAGLVFAATYGREVPLTRYLATASFPGFVLFWRYPLRAGPRFRMSNASTHAQDNTQQVGDDHNDAETEASSFVPPQNAGQPNVPLNAGENQNFGNPPENVMPAFMTQFLQQMANAPMFQQPQPPRRHITFKTLKDNGAEEFLGDRVAEPQVALDWIEQVARVLNDLDVPVADHPKLASQLLRKGAYEWWKRVDSEPQTPKPWTWAYFDWAFKKEYIPARFREEKRIEEFRKRLRPYVSTVVTTDFSAAYDLMAKAEKAVDDLKASVGAGWTATCQRPTTSAAPSVKRSFGGTKGTQNFKKTKSAPAQSQAASNRSKPSKYPVCNQCGKNHPGECWFAQGLCMGCGKEGHFRKDCPTNPGRAFPVTETQTPTASQRPAQSQRSTAGSNPPRGQNQNQNRKQGHVPARTYAMQGRTEVNRDVILGMFSLFDTPMLAIIDPGSTLSYLCVPMPEKFDIHRGDLEYPMVVSNPLGHSMRLHHLYRNCPLTAHGHRLSANLIELPYKEFDIILGMDWLTERQAIIDCGFRTVRLKTDDGDVVEVKGELFPKPPEFMSYMQAKRLIRKKCEAFLCHVRDTRKETPEQKDIPTVCDFPDVFPDDLPGLPPPRKVEFSIDLSTLDSEIRTAQTTDDFCVKTRELVSKGERQDFTIDANGGLLFKDRLVVPNGEKIHDVFHVSMLRRYRSDPSHILPGGAVTLDEGLTYEEEPVQVLAREVKELRNKTVPLVKVLWRNHAVEEATWETEESMRTQYPQLFSD</sequence>
<protein>
    <recommendedName>
        <fullName evidence="3">CCHC-type domain-containing protein</fullName>
    </recommendedName>
</protein>
<feature type="compositionally biased region" description="Polar residues" evidence="2">
    <location>
        <begin position="728"/>
        <end position="737"/>
    </location>
</feature>
<proteinExistence type="predicted"/>
<organism evidence="4 5">
    <name type="scientific">Cuscuta campestris</name>
    <dbReference type="NCBI Taxonomy" id="132261"/>
    <lineage>
        <taxon>Eukaryota</taxon>
        <taxon>Viridiplantae</taxon>
        <taxon>Streptophyta</taxon>
        <taxon>Embryophyta</taxon>
        <taxon>Tracheophyta</taxon>
        <taxon>Spermatophyta</taxon>
        <taxon>Magnoliopsida</taxon>
        <taxon>eudicotyledons</taxon>
        <taxon>Gunneridae</taxon>
        <taxon>Pentapetalae</taxon>
        <taxon>asterids</taxon>
        <taxon>lamiids</taxon>
        <taxon>Solanales</taxon>
        <taxon>Convolvulaceae</taxon>
        <taxon>Cuscuteae</taxon>
        <taxon>Cuscuta</taxon>
        <taxon>Cuscuta subgen. Grammica</taxon>
        <taxon>Cuscuta sect. Cleistogrammica</taxon>
    </lineage>
</organism>
<keyword evidence="5" id="KW-1185">Reference proteome</keyword>
<dbReference type="PROSITE" id="PS50158">
    <property type="entry name" value="ZF_CCHC"/>
    <property type="match status" value="1"/>
</dbReference>
<keyword evidence="1" id="KW-0862">Zinc</keyword>
<feature type="compositionally biased region" description="Polar residues" evidence="2">
    <location>
        <begin position="610"/>
        <end position="619"/>
    </location>
</feature>
<feature type="compositionally biased region" description="Polar residues" evidence="2">
    <location>
        <begin position="292"/>
        <end position="307"/>
    </location>
</feature>
<evidence type="ECO:0000256" key="1">
    <source>
        <dbReference type="PROSITE-ProRule" id="PRU00047"/>
    </source>
</evidence>
<feature type="compositionally biased region" description="Polar residues" evidence="2">
    <location>
        <begin position="250"/>
        <end position="276"/>
    </location>
</feature>
<dbReference type="InterPro" id="IPR016197">
    <property type="entry name" value="Chromo-like_dom_sf"/>
</dbReference>
<feature type="compositionally biased region" description="Low complexity" evidence="2">
    <location>
        <begin position="600"/>
        <end position="609"/>
    </location>
</feature>
<dbReference type="InterPro" id="IPR032567">
    <property type="entry name" value="RTL1-rel"/>
</dbReference>
<dbReference type="EMBL" id="OOIL02006581">
    <property type="protein sequence ID" value="VFQ98334.1"/>
    <property type="molecule type" value="Genomic_DNA"/>
</dbReference>
<keyword evidence="1" id="KW-0863">Zinc-finger</keyword>
<feature type="compositionally biased region" description="Low complexity" evidence="2">
    <location>
        <begin position="308"/>
        <end position="322"/>
    </location>
</feature>
<evidence type="ECO:0000256" key="2">
    <source>
        <dbReference type="SAM" id="MobiDB-lite"/>
    </source>
</evidence>
<feature type="compositionally biased region" description="Polar residues" evidence="2">
    <location>
        <begin position="589"/>
        <end position="598"/>
    </location>
</feature>
<dbReference type="Pfam" id="PF08284">
    <property type="entry name" value="RVP_2"/>
    <property type="match status" value="2"/>
</dbReference>